<keyword evidence="2 4" id="KW-0418">Kinase</keyword>
<reference evidence="4" key="1">
    <citation type="submission" date="2015-09" db="EMBL/GenBank/DDBJ databases">
        <authorList>
            <consortium name="Pathogen Informatics"/>
        </authorList>
    </citation>
    <scope>NUCLEOTIDE SEQUENCE</scope>
    <source>
        <strain evidence="4">2789STDY5834896</strain>
    </source>
</reference>
<dbReference type="PANTHER" id="PTHR10584">
    <property type="entry name" value="SUGAR KINASE"/>
    <property type="match status" value="1"/>
</dbReference>
<dbReference type="InterPro" id="IPR011611">
    <property type="entry name" value="PfkB_dom"/>
</dbReference>
<dbReference type="SUPFAM" id="SSF53613">
    <property type="entry name" value="Ribokinase-like"/>
    <property type="match status" value="1"/>
</dbReference>
<gene>
    <name evidence="4" type="primary">rbsK_3</name>
    <name evidence="4" type="ORF">SAMEA3545359_02445</name>
</gene>
<dbReference type="GO" id="GO:0005829">
    <property type="term" value="C:cytosol"/>
    <property type="evidence" value="ECO:0007669"/>
    <property type="project" value="TreeGrafter"/>
</dbReference>
<accession>A0A1C6JZ79</accession>
<dbReference type="EMBL" id="FMHG01000002">
    <property type="protein sequence ID" value="SCJ87313.1"/>
    <property type="molecule type" value="Genomic_DNA"/>
</dbReference>
<protein>
    <submittedName>
        <fullName evidence="4">Ribokinase</fullName>
        <ecNumber evidence="4">2.7.1.15</ecNumber>
    </submittedName>
</protein>
<sequence>MAENDQILFVGNIDMGISLEIEKIPGRWEAQRATEAVYTTDGRASRQAVAAIGLGGRAAILGRVGDDDFGRRILSDLTARGVDTAGLSPVPGSPTGLVLLCRTPGDAAPHIISSPGANAQFGPDYVRQNSGLFAGRAMTVVVNQMPPETVLAAVQTARRQAPGGTVILDPSPIESLPAELLAQVDVVLPDEWDIAHLTGCGTPTMGHARLALSRLLEQGARAVVLKCEGGALIATANEFITLGECDISEAVDKNGDKDIFIAALCMALSQRQALYPAVVYARAAAMFSRAARGISARLPTQRQLQNYLKKNPLFKSRG</sequence>
<dbReference type="GO" id="GO:0004747">
    <property type="term" value="F:ribokinase activity"/>
    <property type="evidence" value="ECO:0007669"/>
    <property type="project" value="UniProtKB-EC"/>
</dbReference>
<evidence type="ECO:0000313" key="4">
    <source>
        <dbReference type="EMBL" id="SCJ87313.1"/>
    </source>
</evidence>
<evidence type="ECO:0000259" key="3">
    <source>
        <dbReference type="Pfam" id="PF00294"/>
    </source>
</evidence>
<evidence type="ECO:0000256" key="2">
    <source>
        <dbReference type="ARBA" id="ARBA00022777"/>
    </source>
</evidence>
<keyword evidence="1 4" id="KW-0808">Transferase</keyword>
<dbReference type="AlphaFoldDB" id="A0A1C6JZ79"/>
<dbReference type="EC" id="2.7.1.15" evidence="4"/>
<evidence type="ECO:0000256" key="1">
    <source>
        <dbReference type="ARBA" id="ARBA00022679"/>
    </source>
</evidence>
<dbReference type="PANTHER" id="PTHR10584:SF166">
    <property type="entry name" value="RIBOKINASE"/>
    <property type="match status" value="1"/>
</dbReference>
<feature type="domain" description="Carbohydrate kinase PfkB" evidence="3">
    <location>
        <begin position="22"/>
        <end position="300"/>
    </location>
</feature>
<name>A0A1C6JZ79_9FIRM</name>
<dbReference type="InterPro" id="IPR029056">
    <property type="entry name" value="Ribokinase-like"/>
</dbReference>
<proteinExistence type="predicted"/>
<dbReference type="Gene3D" id="3.40.1190.20">
    <property type="match status" value="1"/>
</dbReference>
<dbReference type="Pfam" id="PF00294">
    <property type="entry name" value="PfkB"/>
    <property type="match status" value="1"/>
</dbReference>
<organism evidence="4">
    <name type="scientific">uncultured Anaerotruncus sp</name>
    <dbReference type="NCBI Taxonomy" id="905011"/>
    <lineage>
        <taxon>Bacteria</taxon>
        <taxon>Bacillati</taxon>
        <taxon>Bacillota</taxon>
        <taxon>Clostridia</taxon>
        <taxon>Eubacteriales</taxon>
        <taxon>Oscillospiraceae</taxon>
        <taxon>Anaerotruncus</taxon>
        <taxon>environmental samples</taxon>
    </lineage>
</organism>